<dbReference type="AlphaFoldDB" id="A0A1X3D0Y7"/>
<name>A0A1X3D0Y7_9NEIS</name>
<organism evidence="2 3">
    <name type="scientific">Neisseria dumasiana</name>
    <dbReference type="NCBI Taxonomy" id="1931275"/>
    <lineage>
        <taxon>Bacteria</taxon>
        <taxon>Pseudomonadati</taxon>
        <taxon>Pseudomonadota</taxon>
        <taxon>Betaproteobacteria</taxon>
        <taxon>Neisseriales</taxon>
        <taxon>Neisseriaceae</taxon>
        <taxon>Neisseria</taxon>
    </lineage>
</organism>
<gene>
    <name evidence="2" type="ORF">BV912_13120</name>
</gene>
<evidence type="ECO:0000313" key="2">
    <source>
        <dbReference type="EMBL" id="OSI13548.1"/>
    </source>
</evidence>
<sequence>NTPRRYRRRKTGPGHSTRRRIHCGDLLQTPGYPRGRLARITQKDGHHTDSARGDSSRYFYDKLSRLTRAYNADSDLRLGYNTVGLRPLQSPQKSAKYPLTSNPGKLGDFVHEQLVTRQWPLPHRKAS</sequence>
<reference evidence="3" key="1">
    <citation type="submission" date="2017-01" db="EMBL/GenBank/DDBJ databases">
        <authorList>
            <person name="Mah S.A."/>
            <person name="Swanson W.J."/>
            <person name="Moy G.W."/>
            <person name="Vacquier V.D."/>
        </authorList>
    </citation>
    <scope>NUCLEOTIDE SEQUENCE [LARGE SCALE GENOMIC DNA]</scope>
    <source>
        <strain evidence="3">124861</strain>
    </source>
</reference>
<protein>
    <submittedName>
        <fullName evidence="2">Uncharacterized protein</fullName>
    </submittedName>
</protein>
<feature type="non-terminal residue" evidence="2">
    <location>
        <position position="127"/>
    </location>
</feature>
<dbReference type="EMBL" id="MTAB01000134">
    <property type="protein sequence ID" value="OSI13548.1"/>
    <property type="molecule type" value="Genomic_DNA"/>
</dbReference>
<evidence type="ECO:0000313" key="3">
    <source>
        <dbReference type="Proteomes" id="UP000193303"/>
    </source>
</evidence>
<dbReference type="Proteomes" id="UP000193303">
    <property type="component" value="Unassembled WGS sequence"/>
</dbReference>
<comment type="caution">
    <text evidence="2">The sequence shown here is derived from an EMBL/GenBank/DDBJ whole genome shotgun (WGS) entry which is preliminary data.</text>
</comment>
<accession>A0A1X3D0Y7</accession>
<proteinExistence type="predicted"/>
<feature type="compositionally biased region" description="Basic residues" evidence="1">
    <location>
        <begin position="1"/>
        <end position="21"/>
    </location>
</feature>
<feature type="non-terminal residue" evidence="2">
    <location>
        <position position="1"/>
    </location>
</feature>
<feature type="region of interest" description="Disordered" evidence="1">
    <location>
        <begin position="1"/>
        <end position="34"/>
    </location>
</feature>
<evidence type="ECO:0000256" key="1">
    <source>
        <dbReference type="SAM" id="MobiDB-lite"/>
    </source>
</evidence>
<dbReference type="RefSeq" id="WP_219336771.1">
    <property type="nucleotide sequence ID" value="NZ_MTAB01000134.1"/>
</dbReference>